<feature type="transmembrane region" description="Helical" evidence="16">
    <location>
        <begin position="294"/>
        <end position="318"/>
    </location>
</feature>
<dbReference type="EMBL" id="CP036268">
    <property type="protein sequence ID" value="QDT37983.1"/>
    <property type="molecule type" value="Genomic_DNA"/>
</dbReference>
<feature type="transmembrane region" description="Helical" evidence="16">
    <location>
        <begin position="128"/>
        <end position="146"/>
    </location>
</feature>
<dbReference type="GO" id="GO:0015648">
    <property type="term" value="F:lipid-linked peptidoglycan transporter activity"/>
    <property type="evidence" value="ECO:0007669"/>
    <property type="project" value="TreeGrafter"/>
</dbReference>
<keyword evidence="5" id="KW-0133">Cell shape</keyword>
<dbReference type="GO" id="GO:0032153">
    <property type="term" value="C:cell division site"/>
    <property type="evidence" value="ECO:0007669"/>
    <property type="project" value="TreeGrafter"/>
</dbReference>
<evidence type="ECO:0000256" key="16">
    <source>
        <dbReference type="SAM" id="Phobius"/>
    </source>
</evidence>
<dbReference type="PANTHER" id="PTHR30474">
    <property type="entry name" value="CELL CYCLE PROTEIN"/>
    <property type="match status" value="1"/>
</dbReference>
<feature type="transmembrane region" description="Helical" evidence="16">
    <location>
        <begin position="260"/>
        <end position="282"/>
    </location>
</feature>
<protein>
    <recommendedName>
        <fullName evidence="12">Probable peptidoglycan glycosyltransferase FtsW</fullName>
        <ecNumber evidence="14">2.4.99.28</ecNumber>
    </recommendedName>
    <alternativeName>
        <fullName evidence="13">Cell division protein FtsW</fullName>
    </alternativeName>
    <alternativeName>
        <fullName evidence="10">Cell wall polymerase</fullName>
    </alternativeName>
    <alternativeName>
        <fullName evidence="9">Peptidoglycan polymerase</fullName>
    </alternativeName>
</protein>
<keyword evidence="8 16" id="KW-0472">Membrane</keyword>
<dbReference type="GO" id="GO:0008955">
    <property type="term" value="F:peptidoglycan glycosyltransferase activity"/>
    <property type="evidence" value="ECO:0007669"/>
    <property type="project" value="UniProtKB-EC"/>
</dbReference>
<evidence type="ECO:0000256" key="8">
    <source>
        <dbReference type="ARBA" id="ARBA00023136"/>
    </source>
</evidence>
<comment type="similarity">
    <text evidence="11">Belongs to the SEDS family. FtsW subfamily.</text>
</comment>
<dbReference type="EC" id="2.4.99.28" evidence="14"/>
<evidence type="ECO:0000256" key="5">
    <source>
        <dbReference type="ARBA" id="ARBA00022960"/>
    </source>
</evidence>
<name>A0A517R2A6_9PLAN</name>
<keyword evidence="7 16" id="KW-1133">Transmembrane helix</keyword>
<organism evidence="17 18">
    <name type="scientific">Stratiformator vulcanicus</name>
    <dbReference type="NCBI Taxonomy" id="2527980"/>
    <lineage>
        <taxon>Bacteria</taxon>
        <taxon>Pseudomonadati</taxon>
        <taxon>Planctomycetota</taxon>
        <taxon>Planctomycetia</taxon>
        <taxon>Planctomycetales</taxon>
        <taxon>Planctomycetaceae</taxon>
        <taxon>Stratiformator</taxon>
    </lineage>
</organism>
<keyword evidence="6" id="KW-0573">Peptidoglycan synthesis</keyword>
<keyword evidence="2" id="KW-0328">Glycosyltransferase</keyword>
<evidence type="ECO:0000256" key="15">
    <source>
        <dbReference type="ARBA" id="ARBA00049902"/>
    </source>
</evidence>
<dbReference type="PANTHER" id="PTHR30474:SF2">
    <property type="entry name" value="PEPTIDOGLYCAN GLYCOSYLTRANSFERASE FTSW-RELATED"/>
    <property type="match status" value="1"/>
</dbReference>
<feature type="transmembrane region" description="Helical" evidence="16">
    <location>
        <begin position="175"/>
        <end position="195"/>
    </location>
</feature>
<feature type="transmembrane region" description="Helical" evidence="16">
    <location>
        <begin position="34"/>
        <end position="52"/>
    </location>
</feature>
<dbReference type="KEGG" id="svp:Pan189_23670"/>
<dbReference type="AlphaFoldDB" id="A0A517R2A6"/>
<accession>A0A517R2A6</accession>
<evidence type="ECO:0000256" key="2">
    <source>
        <dbReference type="ARBA" id="ARBA00022676"/>
    </source>
</evidence>
<evidence type="ECO:0000313" key="18">
    <source>
        <dbReference type="Proteomes" id="UP000317318"/>
    </source>
</evidence>
<keyword evidence="3 17" id="KW-0808">Transferase</keyword>
<evidence type="ECO:0000256" key="4">
    <source>
        <dbReference type="ARBA" id="ARBA00022692"/>
    </source>
</evidence>
<feature type="transmembrane region" description="Helical" evidence="16">
    <location>
        <begin position="152"/>
        <end position="168"/>
    </location>
</feature>
<dbReference type="GO" id="GO:0051301">
    <property type="term" value="P:cell division"/>
    <property type="evidence" value="ECO:0007669"/>
    <property type="project" value="InterPro"/>
</dbReference>
<evidence type="ECO:0000256" key="9">
    <source>
        <dbReference type="ARBA" id="ARBA00032370"/>
    </source>
</evidence>
<dbReference type="OrthoDB" id="9768187at2"/>
<comment type="subcellular location">
    <subcellularLocation>
        <location evidence="1">Membrane</location>
        <topology evidence="1">Multi-pass membrane protein</topology>
    </subcellularLocation>
</comment>
<sequence length="389" mass="41577">MICAAAILVAGGMLFVQSASITSRPTDREEAYLWRHAAQFCIGLVGGVAAALLPPKWWFRLSPFAFAAVAVLLLLVLVPGIGTEVNAARRWFRFAGVSLQPSELAKLVLPLMTAFLIAQRSRMKVPQLLRGPLLMVPAGVLIPLVFLEPDLGTSLFLAIGLAVLIFAAGAPLWRFALFGSAVIPAAIALAMLRPYQWERITGFLKAWADPQSAPYQLRQSLITLGSGGWTGTGLGRGWQKLSFLPEPNTDFVFAVLGEELGLVGTLGLIATWMVLFVSGLKLLSRPGIGRFRRLVGVTLLCQLALQATINAGVATALLPSKGIPHPFLSYGGSNLVVSLTALGMIVSMAGLERVKTTRSEDAELSAEPEMLTGPHWQRVAIPAHSGVGR</sequence>
<dbReference type="GO" id="GO:0009252">
    <property type="term" value="P:peptidoglycan biosynthetic process"/>
    <property type="evidence" value="ECO:0007669"/>
    <property type="project" value="UniProtKB-KW"/>
</dbReference>
<evidence type="ECO:0000256" key="3">
    <source>
        <dbReference type="ARBA" id="ARBA00022679"/>
    </source>
</evidence>
<evidence type="ECO:0000256" key="7">
    <source>
        <dbReference type="ARBA" id="ARBA00022989"/>
    </source>
</evidence>
<evidence type="ECO:0000256" key="6">
    <source>
        <dbReference type="ARBA" id="ARBA00022984"/>
    </source>
</evidence>
<evidence type="ECO:0000256" key="12">
    <source>
        <dbReference type="ARBA" id="ARBA00041185"/>
    </source>
</evidence>
<proteinExistence type="inferred from homology"/>
<keyword evidence="18" id="KW-1185">Reference proteome</keyword>
<keyword evidence="4 16" id="KW-0812">Transmembrane</keyword>
<feature type="transmembrane region" description="Helical" evidence="16">
    <location>
        <begin position="330"/>
        <end position="351"/>
    </location>
</feature>
<gene>
    <name evidence="17" type="primary">ftsW</name>
    <name evidence="17" type="ORF">Pan189_23670</name>
</gene>
<dbReference type="GO" id="GO:0005886">
    <property type="term" value="C:plasma membrane"/>
    <property type="evidence" value="ECO:0007669"/>
    <property type="project" value="TreeGrafter"/>
</dbReference>
<evidence type="ECO:0000256" key="14">
    <source>
        <dbReference type="ARBA" id="ARBA00044770"/>
    </source>
</evidence>
<evidence type="ECO:0000256" key="13">
    <source>
        <dbReference type="ARBA" id="ARBA00041418"/>
    </source>
</evidence>
<evidence type="ECO:0000313" key="17">
    <source>
        <dbReference type="EMBL" id="QDT37983.1"/>
    </source>
</evidence>
<dbReference type="Proteomes" id="UP000317318">
    <property type="component" value="Chromosome"/>
</dbReference>
<dbReference type="GO" id="GO:0008360">
    <property type="term" value="P:regulation of cell shape"/>
    <property type="evidence" value="ECO:0007669"/>
    <property type="project" value="UniProtKB-KW"/>
</dbReference>
<evidence type="ECO:0000256" key="10">
    <source>
        <dbReference type="ARBA" id="ARBA00033270"/>
    </source>
</evidence>
<comment type="catalytic activity">
    <reaction evidence="15">
        <text>[GlcNAc-(1-&gt;4)-Mur2Ac(oyl-L-Ala-gamma-D-Glu-L-Lys-D-Ala-D-Ala)](n)-di-trans,octa-cis-undecaprenyl diphosphate + beta-D-GlcNAc-(1-&gt;4)-Mur2Ac(oyl-L-Ala-gamma-D-Glu-L-Lys-D-Ala-D-Ala)-di-trans,octa-cis-undecaprenyl diphosphate = [GlcNAc-(1-&gt;4)-Mur2Ac(oyl-L-Ala-gamma-D-Glu-L-Lys-D-Ala-D-Ala)](n+1)-di-trans,octa-cis-undecaprenyl diphosphate + di-trans,octa-cis-undecaprenyl diphosphate + H(+)</text>
        <dbReference type="Rhea" id="RHEA:23708"/>
        <dbReference type="Rhea" id="RHEA-COMP:9602"/>
        <dbReference type="Rhea" id="RHEA-COMP:9603"/>
        <dbReference type="ChEBI" id="CHEBI:15378"/>
        <dbReference type="ChEBI" id="CHEBI:58405"/>
        <dbReference type="ChEBI" id="CHEBI:60033"/>
        <dbReference type="ChEBI" id="CHEBI:78435"/>
        <dbReference type="EC" id="2.4.99.28"/>
    </reaction>
</comment>
<dbReference type="Pfam" id="PF01098">
    <property type="entry name" value="FTSW_RODA_SPOVE"/>
    <property type="match status" value="1"/>
</dbReference>
<evidence type="ECO:0000256" key="11">
    <source>
        <dbReference type="ARBA" id="ARBA00038053"/>
    </source>
</evidence>
<evidence type="ECO:0000256" key="1">
    <source>
        <dbReference type="ARBA" id="ARBA00004141"/>
    </source>
</evidence>
<dbReference type="InterPro" id="IPR001182">
    <property type="entry name" value="FtsW/RodA"/>
</dbReference>
<reference evidence="17 18" key="1">
    <citation type="submission" date="2019-02" db="EMBL/GenBank/DDBJ databases">
        <title>Deep-cultivation of Planctomycetes and their phenomic and genomic characterization uncovers novel biology.</title>
        <authorList>
            <person name="Wiegand S."/>
            <person name="Jogler M."/>
            <person name="Boedeker C."/>
            <person name="Pinto D."/>
            <person name="Vollmers J."/>
            <person name="Rivas-Marin E."/>
            <person name="Kohn T."/>
            <person name="Peeters S.H."/>
            <person name="Heuer A."/>
            <person name="Rast P."/>
            <person name="Oberbeckmann S."/>
            <person name="Bunk B."/>
            <person name="Jeske O."/>
            <person name="Meyerdierks A."/>
            <person name="Storesund J.E."/>
            <person name="Kallscheuer N."/>
            <person name="Luecker S."/>
            <person name="Lage O.M."/>
            <person name="Pohl T."/>
            <person name="Merkel B.J."/>
            <person name="Hornburger P."/>
            <person name="Mueller R.-W."/>
            <person name="Bruemmer F."/>
            <person name="Labrenz M."/>
            <person name="Spormann A.M."/>
            <person name="Op den Camp H."/>
            <person name="Overmann J."/>
            <person name="Amann R."/>
            <person name="Jetten M.S.M."/>
            <person name="Mascher T."/>
            <person name="Medema M.H."/>
            <person name="Devos D.P."/>
            <person name="Kaster A.-K."/>
            <person name="Ovreas L."/>
            <person name="Rohde M."/>
            <person name="Galperin M.Y."/>
            <person name="Jogler C."/>
        </authorList>
    </citation>
    <scope>NUCLEOTIDE SEQUENCE [LARGE SCALE GENOMIC DNA]</scope>
    <source>
        <strain evidence="17 18">Pan189</strain>
    </source>
</reference>
<feature type="transmembrane region" description="Helical" evidence="16">
    <location>
        <begin position="64"/>
        <end position="82"/>
    </location>
</feature>